<name>A0ABT5NMK7_9PSED</name>
<gene>
    <name evidence="2" type="ORF">M5G11_02400</name>
</gene>
<dbReference type="RefSeq" id="WP_273911396.1">
    <property type="nucleotide sequence ID" value="NZ_JAMDGX010000040.1"/>
</dbReference>
<protein>
    <submittedName>
        <fullName evidence="2">Uncharacterized protein</fullName>
    </submittedName>
</protein>
<reference evidence="2 3" key="1">
    <citation type="submission" date="2022-05" db="EMBL/GenBank/DDBJ databases">
        <title>Novel Pseudomonas spp. Isolated from a Rainbow Trout Aquaculture Facility.</title>
        <authorList>
            <person name="Testerman T."/>
            <person name="Graf J."/>
        </authorList>
    </citation>
    <scope>NUCLEOTIDE SEQUENCE [LARGE SCALE GENOMIC DNA]</scope>
    <source>
        <strain evidence="2 3">ID681</strain>
    </source>
</reference>
<keyword evidence="3" id="KW-1185">Reference proteome</keyword>
<proteinExistence type="predicted"/>
<evidence type="ECO:0000313" key="3">
    <source>
        <dbReference type="Proteomes" id="UP001148203"/>
    </source>
</evidence>
<keyword evidence="1" id="KW-0812">Transmembrane</keyword>
<evidence type="ECO:0000256" key="1">
    <source>
        <dbReference type="SAM" id="Phobius"/>
    </source>
</evidence>
<dbReference type="EMBL" id="JAMDGY010000009">
    <property type="protein sequence ID" value="MDD0989380.1"/>
    <property type="molecule type" value="Genomic_DNA"/>
</dbReference>
<comment type="caution">
    <text evidence="2">The sequence shown here is derived from an EMBL/GenBank/DDBJ whole genome shotgun (WGS) entry which is preliminary data.</text>
</comment>
<feature type="transmembrane region" description="Helical" evidence="1">
    <location>
        <begin position="156"/>
        <end position="176"/>
    </location>
</feature>
<organism evidence="2 3">
    <name type="scientific">Pseudomonas fontis</name>
    <dbReference type="NCBI Taxonomy" id="2942633"/>
    <lineage>
        <taxon>Bacteria</taxon>
        <taxon>Pseudomonadati</taxon>
        <taxon>Pseudomonadota</taxon>
        <taxon>Gammaproteobacteria</taxon>
        <taxon>Pseudomonadales</taxon>
        <taxon>Pseudomonadaceae</taxon>
        <taxon>Pseudomonas</taxon>
    </lineage>
</organism>
<keyword evidence="1" id="KW-0472">Membrane</keyword>
<keyword evidence="1" id="KW-1133">Transmembrane helix</keyword>
<dbReference type="Proteomes" id="UP001148203">
    <property type="component" value="Unassembled WGS sequence"/>
</dbReference>
<evidence type="ECO:0000313" key="2">
    <source>
        <dbReference type="EMBL" id="MDD0989380.1"/>
    </source>
</evidence>
<accession>A0ABT5NMK7</accession>
<feature type="transmembrane region" description="Helical" evidence="1">
    <location>
        <begin position="6"/>
        <end position="29"/>
    </location>
</feature>
<sequence>MDDTLVIPLVGAIAVALIGGGISLALAILTKDQKTSEFRQAWIDALRDDVSKLVAHMSVVKTISTIVKEMREDEKQKFILSKQEHFLETVVVVTRIRLRLNREKDKKLIDLVARTDGLGKDPDAYVRRVEDIVVEAQSVLKTEWKRVKRGEWSFRLLKYFSLLVLLCGVWLSYIAWNDGLSGLKFLTGQ</sequence>